<comment type="caution">
    <text evidence="1">The sequence shown here is derived from an EMBL/GenBank/DDBJ whole genome shotgun (WGS) entry which is preliminary data.</text>
</comment>
<gene>
    <name evidence="1" type="ORF">H4W29_001647</name>
</gene>
<evidence type="ECO:0008006" key="3">
    <source>
        <dbReference type="Google" id="ProtNLM"/>
    </source>
</evidence>
<dbReference type="Proteomes" id="UP000620262">
    <property type="component" value="Unassembled WGS sequence"/>
</dbReference>
<accession>A0ABR9IMS3</accession>
<name>A0ABR9IMS3_RHIVS</name>
<sequence length="298" mass="34038">MKICLLITTHRRDIQLVRLLSQIMDLRSKYTGPAVFETAVTDSELDNAARHILEPLCDLYVTNKGSGFDDNLFHFYADHARNYDFIFSISDDDVFSCGQVNPLDLLELAAKQQHDAVLFNHCEYRSADMLATELTYTLSPSFYTNPKLMDEPEAFRRHFLGCVPRHVGLLYRSSFIIENLGKLAAFRNTLHLYAVPLLLALEKNRAMFFDYPLNYFAADRPRDGAWEDWTNVFMGLYRFLLAAKAILSPASFAITKQGFMANYLNDRSWLRGSLSHSVPSEAQILRELDGTLESLPQA</sequence>
<organism evidence="1 2">
    <name type="scientific">Rhizobium viscosum</name>
    <name type="common">Arthrobacter viscosus</name>
    <dbReference type="NCBI Taxonomy" id="1673"/>
    <lineage>
        <taxon>Bacteria</taxon>
        <taxon>Pseudomonadati</taxon>
        <taxon>Pseudomonadota</taxon>
        <taxon>Alphaproteobacteria</taxon>
        <taxon>Hyphomicrobiales</taxon>
        <taxon>Rhizobiaceae</taxon>
        <taxon>Rhizobium/Agrobacterium group</taxon>
        <taxon>Rhizobium</taxon>
    </lineage>
</organism>
<evidence type="ECO:0000313" key="1">
    <source>
        <dbReference type="EMBL" id="MBE1504466.1"/>
    </source>
</evidence>
<dbReference type="RefSeq" id="WP_192728492.1">
    <property type="nucleotide sequence ID" value="NZ_BAAAVL010000001.1"/>
</dbReference>
<keyword evidence="2" id="KW-1185">Reference proteome</keyword>
<reference evidence="1 2" key="1">
    <citation type="submission" date="2020-10" db="EMBL/GenBank/DDBJ databases">
        <title>Sequencing the genomes of 1000 actinobacteria strains.</title>
        <authorList>
            <person name="Klenk H.-P."/>
        </authorList>
    </citation>
    <scope>NUCLEOTIDE SEQUENCE [LARGE SCALE GENOMIC DNA]</scope>
    <source>
        <strain evidence="1 2">DSM 7307</strain>
    </source>
</reference>
<proteinExistence type="predicted"/>
<protein>
    <recommendedName>
        <fullName evidence="3">Glycosyltransferase family 2 protein</fullName>
    </recommendedName>
</protein>
<evidence type="ECO:0000313" key="2">
    <source>
        <dbReference type="Proteomes" id="UP000620262"/>
    </source>
</evidence>
<dbReference type="EMBL" id="JADBEC010000001">
    <property type="protein sequence ID" value="MBE1504466.1"/>
    <property type="molecule type" value="Genomic_DNA"/>
</dbReference>